<accession>A0AAD7B621</accession>
<comment type="caution">
    <text evidence="1">The sequence shown here is derived from an EMBL/GenBank/DDBJ whole genome shotgun (WGS) entry which is preliminary data.</text>
</comment>
<dbReference type="EMBL" id="JARKIF010000033">
    <property type="protein sequence ID" value="KAJ7611162.1"/>
    <property type="molecule type" value="Genomic_DNA"/>
</dbReference>
<proteinExistence type="predicted"/>
<gene>
    <name evidence="1" type="ORF">FB45DRAFT_320030</name>
</gene>
<name>A0AAD7B621_9AGAR</name>
<evidence type="ECO:0000313" key="2">
    <source>
        <dbReference type="Proteomes" id="UP001221142"/>
    </source>
</evidence>
<keyword evidence="2" id="KW-1185">Reference proteome</keyword>
<sequence length="311" mass="35491">MEHSPKLAGIVKTLCITGIRPVYLEHLQRLAHHTFRQLVNLRLEGYCKDPATSPAMSATIQRFLRFQSLTVAQIKVAFHTWDDFARIWNGCSPNIRHLTYSTWNLGKVEPTGNSVLLENKHAIKLESFASDDAADCILSWLQDARCPFDVTGLKAHKQGIRQDHFDYDPLVGSLKTIRVLWITNWGEQHNLSRFSQVSQLNIDLIHTDAQLEFHLFNSTPEKKALIRAIRLRIPSRTPGFSGGVHVYLVQLLPRLQSNFFNLRAVHISLHRPGGHGADFDYLNAQLGEYRRLLGPRIDLCLNLDDVRAFDQ</sequence>
<reference evidence="1" key="1">
    <citation type="submission" date="2023-03" db="EMBL/GenBank/DDBJ databases">
        <title>Massive genome expansion in bonnet fungi (Mycena s.s.) driven by repeated elements and novel gene families across ecological guilds.</title>
        <authorList>
            <consortium name="Lawrence Berkeley National Laboratory"/>
            <person name="Harder C.B."/>
            <person name="Miyauchi S."/>
            <person name="Viragh M."/>
            <person name="Kuo A."/>
            <person name="Thoen E."/>
            <person name="Andreopoulos B."/>
            <person name="Lu D."/>
            <person name="Skrede I."/>
            <person name="Drula E."/>
            <person name="Henrissat B."/>
            <person name="Morin E."/>
            <person name="Kohler A."/>
            <person name="Barry K."/>
            <person name="LaButti K."/>
            <person name="Morin E."/>
            <person name="Salamov A."/>
            <person name="Lipzen A."/>
            <person name="Mereny Z."/>
            <person name="Hegedus B."/>
            <person name="Baldrian P."/>
            <person name="Stursova M."/>
            <person name="Weitz H."/>
            <person name="Taylor A."/>
            <person name="Grigoriev I.V."/>
            <person name="Nagy L.G."/>
            <person name="Martin F."/>
            <person name="Kauserud H."/>
        </authorList>
    </citation>
    <scope>NUCLEOTIDE SEQUENCE</scope>
    <source>
        <strain evidence="1">9284</strain>
    </source>
</reference>
<evidence type="ECO:0000313" key="1">
    <source>
        <dbReference type="EMBL" id="KAJ7611162.1"/>
    </source>
</evidence>
<dbReference type="AlphaFoldDB" id="A0AAD7B621"/>
<protein>
    <submittedName>
        <fullName evidence="1">Uncharacterized protein</fullName>
    </submittedName>
</protein>
<dbReference type="Proteomes" id="UP001221142">
    <property type="component" value="Unassembled WGS sequence"/>
</dbReference>
<organism evidence="1 2">
    <name type="scientific">Roridomyces roridus</name>
    <dbReference type="NCBI Taxonomy" id="1738132"/>
    <lineage>
        <taxon>Eukaryota</taxon>
        <taxon>Fungi</taxon>
        <taxon>Dikarya</taxon>
        <taxon>Basidiomycota</taxon>
        <taxon>Agaricomycotina</taxon>
        <taxon>Agaricomycetes</taxon>
        <taxon>Agaricomycetidae</taxon>
        <taxon>Agaricales</taxon>
        <taxon>Marasmiineae</taxon>
        <taxon>Mycenaceae</taxon>
        <taxon>Roridomyces</taxon>
    </lineage>
</organism>